<dbReference type="Pfam" id="PF08279">
    <property type="entry name" value="HTH_11"/>
    <property type="match status" value="1"/>
</dbReference>
<dbReference type="OrthoDB" id="3171994at2"/>
<dbReference type="InterPro" id="IPR013196">
    <property type="entry name" value="HTH_11"/>
</dbReference>
<keyword evidence="2" id="KW-0804">Transcription</keyword>
<dbReference type="InterPro" id="IPR028349">
    <property type="entry name" value="PafC-like"/>
</dbReference>
<dbReference type="PANTHER" id="PTHR34580:SF1">
    <property type="entry name" value="PROTEIN PAFC"/>
    <property type="match status" value="1"/>
</dbReference>
<dbReference type="PIRSF" id="PIRSF016838">
    <property type="entry name" value="PafC"/>
    <property type="match status" value="1"/>
</dbReference>
<evidence type="ECO:0000313" key="5">
    <source>
        <dbReference type="Proteomes" id="UP000322244"/>
    </source>
</evidence>
<dbReference type="EMBL" id="VLNY01000010">
    <property type="protein sequence ID" value="KAA0021401.1"/>
    <property type="molecule type" value="Genomic_DNA"/>
</dbReference>
<name>A0A5A7SB02_9NOCA</name>
<dbReference type="GO" id="GO:0003700">
    <property type="term" value="F:DNA-binding transcription factor activity"/>
    <property type="evidence" value="ECO:0007669"/>
    <property type="project" value="InterPro"/>
</dbReference>
<gene>
    <name evidence="4" type="ORF">FOY51_19365</name>
</gene>
<sequence>MRADRLLAILMLLQHRSQLTADEIAAELEVSRRTVLRDVEALSASGVPVYTDRGRGGGIRLIAGYRTDLTGLTLLEAKALMSSTSGHVTSPAFASAMRKVSAALPEPHRAEASRAAQRILVRPDGFAWPRMPEPHLGDLQRAVIDGIRVRARYRSRTADAVDRVLDPVGLVYAGDRWYLLARRNDIERTYRVSRFESVTVLAEPAQRPADVDLEAAFLAHRSSFRTSLPVVTVSCVVRADTWEKLSRRAVRTIDYDDEVDGWHRAELEFSSDQHAVGSLWAAAPGAVALAPQRIRDALADRSVAAAAAYGRPRSLAR</sequence>
<dbReference type="InterPro" id="IPR036388">
    <property type="entry name" value="WH-like_DNA-bd_sf"/>
</dbReference>
<dbReference type="PROSITE" id="PS51000">
    <property type="entry name" value="HTH_DEOR_2"/>
    <property type="match status" value="1"/>
</dbReference>
<dbReference type="RefSeq" id="WP_149431905.1">
    <property type="nucleotide sequence ID" value="NZ_VLNY01000010.1"/>
</dbReference>
<dbReference type="InterPro" id="IPR001034">
    <property type="entry name" value="DeoR_HTH"/>
</dbReference>
<dbReference type="InterPro" id="IPR026881">
    <property type="entry name" value="WYL_dom"/>
</dbReference>
<keyword evidence="1" id="KW-0805">Transcription regulation</keyword>
<dbReference type="InterPro" id="IPR036390">
    <property type="entry name" value="WH_DNA-bd_sf"/>
</dbReference>
<evidence type="ECO:0000313" key="4">
    <source>
        <dbReference type="EMBL" id="KAA0021401.1"/>
    </source>
</evidence>
<evidence type="ECO:0000256" key="2">
    <source>
        <dbReference type="ARBA" id="ARBA00023163"/>
    </source>
</evidence>
<evidence type="ECO:0000256" key="1">
    <source>
        <dbReference type="ARBA" id="ARBA00023015"/>
    </source>
</evidence>
<dbReference type="PROSITE" id="PS52050">
    <property type="entry name" value="WYL"/>
    <property type="match status" value="1"/>
</dbReference>
<accession>A0A5A7SB02</accession>
<dbReference type="PANTHER" id="PTHR34580">
    <property type="match status" value="1"/>
</dbReference>
<feature type="domain" description="HTH deoR-type" evidence="3">
    <location>
        <begin position="2"/>
        <end position="60"/>
    </location>
</feature>
<proteinExistence type="predicted"/>
<dbReference type="InterPro" id="IPR051534">
    <property type="entry name" value="CBASS_pafABC_assoc_protein"/>
</dbReference>
<dbReference type="Pfam" id="PF25583">
    <property type="entry name" value="WCX"/>
    <property type="match status" value="1"/>
</dbReference>
<reference evidence="4 5" key="1">
    <citation type="submission" date="2019-07" db="EMBL/GenBank/DDBJ databases">
        <title>Rhodococcus cavernicolus sp. nov., isolated from a cave.</title>
        <authorList>
            <person name="Lee S.D."/>
        </authorList>
    </citation>
    <scope>NUCLEOTIDE SEQUENCE [LARGE SCALE GENOMIC DNA]</scope>
    <source>
        <strain evidence="4 5">C1-24</strain>
    </source>
</reference>
<dbReference type="Gene3D" id="1.10.10.10">
    <property type="entry name" value="Winged helix-like DNA-binding domain superfamily/Winged helix DNA-binding domain"/>
    <property type="match status" value="1"/>
</dbReference>
<dbReference type="AlphaFoldDB" id="A0A5A7SB02"/>
<keyword evidence="5" id="KW-1185">Reference proteome</keyword>
<dbReference type="SUPFAM" id="SSF46785">
    <property type="entry name" value="Winged helix' DNA-binding domain"/>
    <property type="match status" value="1"/>
</dbReference>
<evidence type="ECO:0000259" key="3">
    <source>
        <dbReference type="PROSITE" id="PS51000"/>
    </source>
</evidence>
<protein>
    <submittedName>
        <fullName evidence="4">WYL domain-containing protein</fullName>
    </submittedName>
</protein>
<organism evidence="4 5">
    <name type="scientific">Antrihabitans cavernicola</name>
    <dbReference type="NCBI Taxonomy" id="2495913"/>
    <lineage>
        <taxon>Bacteria</taxon>
        <taxon>Bacillati</taxon>
        <taxon>Actinomycetota</taxon>
        <taxon>Actinomycetes</taxon>
        <taxon>Mycobacteriales</taxon>
        <taxon>Nocardiaceae</taxon>
        <taxon>Antrihabitans</taxon>
    </lineage>
</organism>
<dbReference type="Proteomes" id="UP000322244">
    <property type="component" value="Unassembled WGS sequence"/>
</dbReference>
<comment type="caution">
    <text evidence="4">The sequence shown here is derived from an EMBL/GenBank/DDBJ whole genome shotgun (WGS) entry which is preliminary data.</text>
</comment>
<dbReference type="Pfam" id="PF13280">
    <property type="entry name" value="WYL"/>
    <property type="match status" value="1"/>
</dbReference>
<dbReference type="InterPro" id="IPR057727">
    <property type="entry name" value="WCX_dom"/>
</dbReference>